<gene>
    <name evidence="1" type="ORF">DERP_005002</name>
</gene>
<dbReference type="EMBL" id="NJHN03000017">
    <property type="protein sequence ID" value="KAH9425784.1"/>
    <property type="molecule type" value="Genomic_DNA"/>
</dbReference>
<sequence length="59" mass="6784">MAKTSRFRTHMYILSFYENKHGQVGNSIGNNNCPEFPPSYGMGVSIHEFFRLQKKAVNC</sequence>
<accession>A0ABQ8JT24</accession>
<organism evidence="1 2">
    <name type="scientific">Dermatophagoides pteronyssinus</name>
    <name type="common">European house dust mite</name>
    <dbReference type="NCBI Taxonomy" id="6956"/>
    <lineage>
        <taxon>Eukaryota</taxon>
        <taxon>Metazoa</taxon>
        <taxon>Ecdysozoa</taxon>
        <taxon>Arthropoda</taxon>
        <taxon>Chelicerata</taxon>
        <taxon>Arachnida</taxon>
        <taxon>Acari</taxon>
        <taxon>Acariformes</taxon>
        <taxon>Sarcoptiformes</taxon>
        <taxon>Astigmata</taxon>
        <taxon>Psoroptidia</taxon>
        <taxon>Analgoidea</taxon>
        <taxon>Pyroglyphidae</taxon>
        <taxon>Dermatophagoidinae</taxon>
        <taxon>Dermatophagoides</taxon>
    </lineage>
</organism>
<proteinExistence type="predicted"/>
<protein>
    <submittedName>
        <fullName evidence="1">Uncharacterized protein</fullName>
    </submittedName>
</protein>
<evidence type="ECO:0000313" key="2">
    <source>
        <dbReference type="Proteomes" id="UP000887458"/>
    </source>
</evidence>
<keyword evidence="2" id="KW-1185">Reference proteome</keyword>
<reference evidence="1 2" key="1">
    <citation type="journal article" date="2018" name="J. Allergy Clin. Immunol.">
        <title>High-quality assembly of Dermatophagoides pteronyssinus genome and transcriptome reveals a wide range of novel allergens.</title>
        <authorList>
            <person name="Liu X.Y."/>
            <person name="Yang K.Y."/>
            <person name="Wang M.Q."/>
            <person name="Kwok J.S."/>
            <person name="Zeng X."/>
            <person name="Yang Z."/>
            <person name="Xiao X.J."/>
            <person name="Lau C.P."/>
            <person name="Li Y."/>
            <person name="Huang Z.M."/>
            <person name="Ba J.G."/>
            <person name="Yim A.K."/>
            <person name="Ouyang C.Y."/>
            <person name="Ngai S.M."/>
            <person name="Chan T.F."/>
            <person name="Leung E.L."/>
            <person name="Liu L."/>
            <person name="Liu Z.G."/>
            <person name="Tsui S.K."/>
        </authorList>
    </citation>
    <scope>NUCLEOTIDE SEQUENCE [LARGE SCALE GENOMIC DNA]</scope>
    <source>
        <strain evidence="1">Derp</strain>
    </source>
</reference>
<dbReference type="Proteomes" id="UP000887458">
    <property type="component" value="Unassembled WGS sequence"/>
</dbReference>
<reference evidence="1 2" key="2">
    <citation type="journal article" date="2022" name="Mol. Biol. Evol.">
        <title>Comparative Genomics Reveals Insights into the Divergent Evolution of Astigmatic Mites and Household Pest Adaptations.</title>
        <authorList>
            <person name="Xiong Q."/>
            <person name="Wan A.T."/>
            <person name="Liu X."/>
            <person name="Fung C.S."/>
            <person name="Xiao X."/>
            <person name="Malainual N."/>
            <person name="Hou J."/>
            <person name="Wang L."/>
            <person name="Wang M."/>
            <person name="Yang K.Y."/>
            <person name="Cui Y."/>
            <person name="Leung E.L."/>
            <person name="Nong W."/>
            <person name="Shin S.K."/>
            <person name="Au S.W."/>
            <person name="Jeong K.Y."/>
            <person name="Chew F.T."/>
            <person name="Hui J.H."/>
            <person name="Leung T.F."/>
            <person name="Tungtrongchitr A."/>
            <person name="Zhong N."/>
            <person name="Liu Z."/>
            <person name="Tsui S.K."/>
        </authorList>
    </citation>
    <scope>NUCLEOTIDE SEQUENCE [LARGE SCALE GENOMIC DNA]</scope>
    <source>
        <strain evidence="1">Derp</strain>
    </source>
</reference>
<comment type="caution">
    <text evidence="1">The sequence shown here is derived from an EMBL/GenBank/DDBJ whole genome shotgun (WGS) entry which is preliminary data.</text>
</comment>
<name>A0ABQ8JT24_DERPT</name>
<evidence type="ECO:0000313" key="1">
    <source>
        <dbReference type="EMBL" id="KAH9425784.1"/>
    </source>
</evidence>